<feature type="region of interest" description="Disordered" evidence="1">
    <location>
        <begin position="18"/>
        <end position="66"/>
    </location>
</feature>
<comment type="caution">
    <text evidence="3">The sequence shown here is derived from an EMBL/GenBank/DDBJ whole genome shotgun (WGS) entry which is preliminary data.</text>
</comment>
<dbReference type="PANTHER" id="PTHR46599:SF6">
    <property type="entry name" value="DUAL SPECIFICITY PHOSPHATASE 26"/>
    <property type="match status" value="1"/>
</dbReference>
<protein>
    <submittedName>
        <fullName evidence="3">PiggyBac transposable element-derived 4-like protein</fullName>
    </submittedName>
</protein>
<dbReference type="Pfam" id="PF13843">
    <property type="entry name" value="DDE_Tnp_1_7"/>
    <property type="match status" value="1"/>
</dbReference>
<accession>A0A498NMC0</accession>
<keyword evidence="4" id="KW-1185">Reference proteome</keyword>
<dbReference type="STRING" id="84645.A0A498NMC0"/>
<sequence>MAKQFSLQETLDYILDSIDGEDVEDAASEDFDQASDTEDNLEQDQDHNETDEENSNEEDADEEPNTYLSRNRSICWTSSPPPHAITSKTALQMTPEITRYACSHAEDIKSTFELFFTEEIQKIVLEMSNVEGRQVFADEWKDLSLADHVGLLILSGVYRSKNEAMESLWHPESGRAIFRAVMTLKMFRKISSVIRFDDKETRIA</sequence>
<name>A0A498NMC0_LABRO</name>
<organism evidence="3 4">
    <name type="scientific">Labeo rohita</name>
    <name type="common">Indian major carp</name>
    <name type="synonym">Cyprinus rohita</name>
    <dbReference type="NCBI Taxonomy" id="84645"/>
    <lineage>
        <taxon>Eukaryota</taxon>
        <taxon>Metazoa</taxon>
        <taxon>Chordata</taxon>
        <taxon>Craniata</taxon>
        <taxon>Vertebrata</taxon>
        <taxon>Euteleostomi</taxon>
        <taxon>Actinopterygii</taxon>
        <taxon>Neopterygii</taxon>
        <taxon>Teleostei</taxon>
        <taxon>Ostariophysi</taxon>
        <taxon>Cypriniformes</taxon>
        <taxon>Cyprinidae</taxon>
        <taxon>Labeoninae</taxon>
        <taxon>Labeonini</taxon>
        <taxon>Labeo</taxon>
    </lineage>
</organism>
<dbReference type="PANTHER" id="PTHR46599">
    <property type="entry name" value="PIGGYBAC TRANSPOSABLE ELEMENT-DERIVED PROTEIN 4"/>
    <property type="match status" value="1"/>
</dbReference>
<feature type="compositionally biased region" description="Acidic residues" evidence="1">
    <location>
        <begin position="18"/>
        <end position="64"/>
    </location>
</feature>
<dbReference type="Proteomes" id="UP000290572">
    <property type="component" value="Unassembled WGS sequence"/>
</dbReference>
<feature type="domain" description="PiggyBac transposable element-derived protein" evidence="2">
    <location>
        <begin position="111"/>
        <end position="201"/>
    </location>
</feature>
<dbReference type="EMBL" id="QBIY01011294">
    <property type="protein sequence ID" value="RXN33140.1"/>
    <property type="molecule type" value="Genomic_DNA"/>
</dbReference>
<evidence type="ECO:0000256" key="1">
    <source>
        <dbReference type="SAM" id="MobiDB-lite"/>
    </source>
</evidence>
<dbReference type="InterPro" id="IPR029526">
    <property type="entry name" value="PGBD"/>
</dbReference>
<gene>
    <name evidence="3" type="ORF">ROHU_004389</name>
</gene>
<evidence type="ECO:0000313" key="3">
    <source>
        <dbReference type="EMBL" id="RXN33140.1"/>
    </source>
</evidence>
<evidence type="ECO:0000313" key="4">
    <source>
        <dbReference type="Proteomes" id="UP000290572"/>
    </source>
</evidence>
<dbReference type="AlphaFoldDB" id="A0A498NMC0"/>
<evidence type="ECO:0000259" key="2">
    <source>
        <dbReference type="Pfam" id="PF13843"/>
    </source>
</evidence>
<proteinExistence type="predicted"/>
<reference evidence="3 4" key="1">
    <citation type="submission" date="2018-03" db="EMBL/GenBank/DDBJ databases">
        <title>Draft genome sequence of Rohu Carp (Labeo rohita).</title>
        <authorList>
            <person name="Das P."/>
            <person name="Kushwaha B."/>
            <person name="Joshi C.G."/>
            <person name="Kumar D."/>
            <person name="Nagpure N.S."/>
            <person name="Sahoo L."/>
            <person name="Das S.P."/>
            <person name="Bit A."/>
            <person name="Patnaik S."/>
            <person name="Meher P.K."/>
            <person name="Jayasankar P."/>
            <person name="Koringa P.G."/>
            <person name="Patel N.V."/>
            <person name="Hinsu A.T."/>
            <person name="Kumar R."/>
            <person name="Pandey M."/>
            <person name="Agarwal S."/>
            <person name="Srivastava S."/>
            <person name="Singh M."/>
            <person name="Iquebal M.A."/>
            <person name="Jaiswal S."/>
            <person name="Angadi U.B."/>
            <person name="Kumar N."/>
            <person name="Raza M."/>
            <person name="Shah T.M."/>
            <person name="Rai A."/>
            <person name="Jena J.K."/>
        </authorList>
    </citation>
    <scope>NUCLEOTIDE SEQUENCE [LARGE SCALE GENOMIC DNA]</scope>
    <source>
        <strain evidence="3">DASCIFA01</strain>
        <tissue evidence="3">Testis</tissue>
    </source>
</reference>